<dbReference type="Pfam" id="PF20147">
    <property type="entry name" value="Crinkler"/>
    <property type="match status" value="1"/>
</dbReference>
<dbReference type="Proteomes" id="UP000435112">
    <property type="component" value="Unassembled WGS sequence"/>
</dbReference>
<dbReference type="InterPro" id="IPR045379">
    <property type="entry name" value="Crinkler_N"/>
</dbReference>
<sequence length="195" mass="22713">MCVSALASSDALSRHFTPTAFGCRNLHVLVRVRELAEDETHQKTEEEEVELRCLIVGDPKGSVFSVEMKKSDRIEDLQLAVKRLKYEHRVEVNVDNLYLYLAWMCYGGWLKYSHQIQMVKQGSKIELESWIRQKLDPGRLIGNFRSIGQDCIHVLVLPPQTFHFAPQQKQRYLLPYQETGRRLKNAFEVVQIVRL</sequence>
<keyword evidence="9" id="KW-1185">Reference proteome</keyword>
<dbReference type="EMBL" id="QXFV01006317">
    <property type="protein sequence ID" value="KAE8961815.1"/>
    <property type="molecule type" value="Genomic_DNA"/>
</dbReference>
<feature type="domain" description="Crinkler effector protein N-terminal" evidence="4">
    <location>
        <begin position="49"/>
        <end position="156"/>
    </location>
</feature>
<dbReference type="EMBL" id="QXFT01005945">
    <property type="protein sequence ID" value="KAE9270625.1"/>
    <property type="molecule type" value="Genomic_DNA"/>
</dbReference>
<evidence type="ECO:0000313" key="7">
    <source>
        <dbReference type="EMBL" id="KAE9270625.1"/>
    </source>
</evidence>
<evidence type="ECO:0000313" key="5">
    <source>
        <dbReference type="EMBL" id="KAE8961679.1"/>
    </source>
</evidence>
<accession>A0A6A3GY91</accession>
<proteinExistence type="predicted"/>
<evidence type="ECO:0000313" key="6">
    <source>
        <dbReference type="EMBL" id="KAE8961815.1"/>
    </source>
</evidence>
<gene>
    <name evidence="6" type="ORF">PR001_g29922</name>
    <name evidence="5" type="ORF">PR002_g29825</name>
    <name evidence="7" type="ORF">PR003_g30760</name>
</gene>
<dbReference type="Proteomes" id="UP000429607">
    <property type="component" value="Unassembled WGS sequence"/>
</dbReference>
<evidence type="ECO:0000256" key="2">
    <source>
        <dbReference type="ARBA" id="ARBA00004613"/>
    </source>
</evidence>
<protein>
    <recommendedName>
        <fullName evidence="4">Crinkler effector protein N-terminal domain-containing protein</fullName>
    </recommendedName>
</protein>
<dbReference type="OrthoDB" id="146604at2759"/>
<dbReference type="AlphaFoldDB" id="A0A6A3GY91"/>
<evidence type="ECO:0000259" key="4">
    <source>
        <dbReference type="Pfam" id="PF20147"/>
    </source>
</evidence>
<dbReference type="EMBL" id="QXFU01006215">
    <property type="protein sequence ID" value="KAE8961679.1"/>
    <property type="molecule type" value="Genomic_DNA"/>
</dbReference>
<evidence type="ECO:0000256" key="3">
    <source>
        <dbReference type="ARBA" id="ARBA00022525"/>
    </source>
</evidence>
<dbReference type="GO" id="GO:0043657">
    <property type="term" value="C:host cell"/>
    <property type="evidence" value="ECO:0007669"/>
    <property type="project" value="UniProtKB-SubCell"/>
</dbReference>
<dbReference type="GO" id="GO:0005576">
    <property type="term" value="C:extracellular region"/>
    <property type="evidence" value="ECO:0007669"/>
    <property type="project" value="UniProtKB-SubCell"/>
</dbReference>
<reference evidence="8 10" key="1">
    <citation type="submission" date="2018-09" db="EMBL/GenBank/DDBJ databases">
        <title>Genomic investigation of the strawberry pathogen Phytophthora fragariae indicates pathogenicity is determined by transcriptional variation in three key races.</title>
        <authorList>
            <person name="Adams T.M."/>
            <person name="Armitage A.D."/>
            <person name="Sobczyk M.K."/>
            <person name="Bates H.J."/>
            <person name="Dunwell J.M."/>
            <person name="Nellist C.F."/>
            <person name="Harrison R.J."/>
        </authorList>
    </citation>
    <scope>NUCLEOTIDE SEQUENCE [LARGE SCALE GENOMIC DNA]</scope>
    <source>
        <strain evidence="6 8">SCRP249</strain>
        <strain evidence="5 10">SCRP324</strain>
        <strain evidence="7 9">SCRP333</strain>
    </source>
</reference>
<evidence type="ECO:0000313" key="9">
    <source>
        <dbReference type="Proteomes" id="UP000434957"/>
    </source>
</evidence>
<evidence type="ECO:0000256" key="1">
    <source>
        <dbReference type="ARBA" id="ARBA00004340"/>
    </source>
</evidence>
<organism evidence="6 8">
    <name type="scientific">Phytophthora rubi</name>
    <dbReference type="NCBI Taxonomy" id="129364"/>
    <lineage>
        <taxon>Eukaryota</taxon>
        <taxon>Sar</taxon>
        <taxon>Stramenopiles</taxon>
        <taxon>Oomycota</taxon>
        <taxon>Peronosporomycetes</taxon>
        <taxon>Peronosporales</taxon>
        <taxon>Peronosporaceae</taxon>
        <taxon>Phytophthora</taxon>
    </lineage>
</organism>
<dbReference type="Proteomes" id="UP000434957">
    <property type="component" value="Unassembled WGS sequence"/>
</dbReference>
<evidence type="ECO:0000313" key="8">
    <source>
        <dbReference type="Proteomes" id="UP000429607"/>
    </source>
</evidence>
<name>A0A6A3GY91_9STRA</name>
<keyword evidence="3" id="KW-0964">Secreted</keyword>
<evidence type="ECO:0000313" key="10">
    <source>
        <dbReference type="Proteomes" id="UP000435112"/>
    </source>
</evidence>
<comment type="caution">
    <text evidence="6">The sequence shown here is derived from an EMBL/GenBank/DDBJ whole genome shotgun (WGS) entry which is preliminary data.</text>
</comment>
<comment type="subcellular location">
    <subcellularLocation>
        <location evidence="1">Host cell</location>
    </subcellularLocation>
    <subcellularLocation>
        <location evidence="2">Secreted</location>
    </subcellularLocation>
</comment>